<dbReference type="EMBL" id="SDAM02029554">
    <property type="protein sequence ID" value="KAH6756514.1"/>
    <property type="molecule type" value="Genomic_DNA"/>
</dbReference>
<keyword evidence="1" id="KW-1133">Transmembrane helix</keyword>
<dbReference type="PANTHER" id="PTHR35283">
    <property type="entry name" value="T12C22.21 PROTEIN"/>
    <property type="match status" value="1"/>
</dbReference>
<dbReference type="Pfam" id="PF11255">
    <property type="entry name" value="DUF3054"/>
    <property type="match status" value="1"/>
</dbReference>
<dbReference type="PANTHER" id="PTHR35283:SF3">
    <property type="entry name" value="T12C22.21 PROTEIN"/>
    <property type="match status" value="1"/>
</dbReference>
<protein>
    <submittedName>
        <fullName evidence="2">Transmembrane protein</fullName>
    </submittedName>
</protein>
<keyword evidence="1" id="KW-0472">Membrane</keyword>
<reference evidence="2 3" key="1">
    <citation type="journal article" date="2021" name="Nat. Commun.">
        <title>Incipient diploidization of the medicinal plant Perilla within 10,000 years.</title>
        <authorList>
            <person name="Zhang Y."/>
            <person name="Shen Q."/>
            <person name="Leng L."/>
            <person name="Zhang D."/>
            <person name="Chen S."/>
            <person name="Shi Y."/>
            <person name="Ning Z."/>
            <person name="Chen S."/>
        </authorList>
    </citation>
    <scope>NUCLEOTIDE SEQUENCE [LARGE SCALE GENOMIC DNA]</scope>
    <source>
        <strain evidence="3">cv. PC099</strain>
    </source>
</reference>
<evidence type="ECO:0000313" key="3">
    <source>
        <dbReference type="Proteomes" id="UP001190926"/>
    </source>
</evidence>
<accession>A0AAD4NXP1</accession>
<dbReference type="Proteomes" id="UP001190926">
    <property type="component" value="Unassembled WGS sequence"/>
</dbReference>
<keyword evidence="3" id="KW-1185">Reference proteome</keyword>
<name>A0AAD4NXP1_PERFH</name>
<evidence type="ECO:0000313" key="2">
    <source>
        <dbReference type="EMBL" id="KAH6756514.1"/>
    </source>
</evidence>
<organism evidence="2 3">
    <name type="scientific">Perilla frutescens var. hirtella</name>
    <name type="common">Perilla citriodora</name>
    <name type="synonym">Perilla setoyensis</name>
    <dbReference type="NCBI Taxonomy" id="608512"/>
    <lineage>
        <taxon>Eukaryota</taxon>
        <taxon>Viridiplantae</taxon>
        <taxon>Streptophyta</taxon>
        <taxon>Embryophyta</taxon>
        <taxon>Tracheophyta</taxon>
        <taxon>Spermatophyta</taxon>
        <taxon>Magnoliopsida</taxon>
        <taxon>eudicotyledons</taxon>
        <taxon>Gunneridae</taxon>
        <taxon>Pentapetalae</taxon>
        <taxon>asterids</taxon>
        <taxon>lamiids</taxon>
        <taxon>Lamiales</taxon>
        <taxon>Lamiaceae</taxon>
        <taxon>Nepetoideae</taxon>
        <taxon>Elsholtzieae</taxon>
        <taxon>Perilla</taxon>
    </lineage>
</organism>
<feature type="transmembrane region" description="Helical" evidence="1">
    <location>
        <begin position="38"/>
        <end position="61"/>
    </location>
</feature>
<gene>
    <name evidence="2" type="ORF">C2S53_002227</name>
</gene>
<feature type="transmembrane region" description="Helical" evidence="1">
    <location>
        <begin position="12"/>
        <end position="32"/>
    </location>
</feature>
<keyword evidence="1 2" id="KW-0812">Transmembrane</keyword>
<evidence type="ECO:0000256" key="1">
    <source>
        <dbReference type="SAM" id="Phobius"/>
    </source>
</evidence>
<sequence>MSAIFICSLYCFNLFLYTFQLGLIIRAVSIGHPPPTNFILVTMGSTAVLLIGWRALFFSIFPSDKGKKNDVYKRGSPFELFETSQRGT</sequence>
<dbReference type="InterPro" id="IPR021414">
    <property type="entry name" value="DUF3054"/>
</dbReference>
<comment type="caution">
    <text evidence="2">The sequence shown here is derived from an EMBL/GenBank/DDBJ whole genome shotgun (WGS) entry which is preliminary data.</text>
</comment>
<dbReference type="AlphaFoldDB" id="A0AAD4NXP1"/>
<proteinExistence type="predicted"/>